<protein>
    <submittedName>
        <fullName evidence="2">Uncharacterized protein DUF2793</fullName>
    </submittedName>
</protein>
<feature type="domain" description="Peptidase G2 IMC autoproteolytic cleavage" evidence="1">
    <location>
        <begin position="359"/>
        <end position="543"/>
    </location>
</feature>
<comment type="caution">
    <text evidence="2">The sequence shown here is derived from an EMBL/GenBank/DDBJ whole genome shotgun (WGS) entry which is preliminary data.</text>
</comment>
<evidence type="ECO:0000313" key="2">
    <source>
        <dbReference type="EMBL" id="PPB79452.1"/>
    </source>
</evidence>
<dbReference type="Pfam" id="PF11962">
    <property type="entry name" value="Peptidase_G2"/>
    <property type="match status" value="1"/>
</dbReference>
<dbReference type="InterPro" id="IPR021251">
    <property type="entry name" value="DUF2793"/>
</dbReference>
<proteinExistence type="predicted"/>
<accession>A0A2S5JD73</accession>
<gene>
    <name evidence="2" type="ORF">LV82_02881</name>
</gene>
<dbReference type="Gene3D" id="2.40.300.10">
    <property type="entry name" value="Head decoration protein D"/>
    <property type="match status" value="1"/>
</dbReference>
<name>A0A2S5JD73_9RHOB</name>
<dbReference type="EMBL" id="PRDS01000014">
    <property type="protein sequence ID" value="PPB79452.1"/>
    <property type="molecule type" value="Genomic_DNA"/>
</dbReference>
<dbReference type="AlphaFoldDB" id="A0A2S5JD73"/>
<sequence>MTTPNLALPYIAAAQAQKHVTHNEALDRLDGLVQLAVKDRDLTAPPASPAEGDRYIVAPGATGAWAGWDGDLVLFSGGAWVRLAPQAGWRVWIEDEAVLLVFDGASWRDFMQNVPMLGINTTADATNRLSVKADATLLSHDGAGHQVKINKASDSNTASVLFQSGWTGHAEMGLMGGTGFSVKVSGDGTTWTEALSIDGTGNVGLGITTPTEKLHVAGDAWLEGASASIILKNTSGTTGYQSVGLVSSSDSFFIKSLDDNGVFISNDYRISRDASGATFHQWFVAGVTLGRWTATGLGVGITSPTRKLSVYDTANQSVARFKATNAAFTSNVVDIDTDISASSAFNLIRMTTNGFSDPKFRVAGDGATYADGAYSGAGADYAEMFEWADGNPDAEDRRGLAVVLEGGKVRPAQPGEEPVGVVSANPTVLGDAAGNAWSGKYLRDDYGAVIEEPCEYLSWNAGTEDDPEPVSYMADRLPSGVVPPADAVRTAGTRPALNPAYDPARPYTPRAERPEWVAVGLMGKLRLRKGQPTGARWIKLRDVSDAVEEWLVR</sequence>
<evidence type="ECO:0000259" key="1">
    <source>
        <dbReference type="Pfam" id="PF11962"/>
    </source>
</evidence>
<organism evidence="2 3">
    <name type="scientific">Albidovulum inexpectatum</name>
    <dbReference type="NCBI Taxonomy" id="196587"/>
    <lineage>
        <taxon>Bacteria</taxon>
        <taxon>Pseudomonadati</taxon>
        <taxon>Pseudomonadota</taxon>
        <taxon>Alphaproteobacteria</taxon>
        <taxon>Rhodobacterales</taxon>
        <taxon>Paracoccaceae</taxon>
        <taxon>Albidovulum</taxon>
    </lineage>
</organism>
<dbReference type="InterPro" id="IPR021865">
    <property type="entry name" value="Peptidase_G2"/>
</dbReference>
<dbReference type="RefSeq" id="WP_104072821.1">
    <property type="nucleotide sequence ID" value="NZ_PRDS01000014.1"/>
</dbReference>
<reference evidence="2 3" key="1">
    <citation type="submission" date="2018-01" db="EMBL/GenBank/DDBJ databases">
        <title>Genomic Encyclopedia of Archaeal and Bacterial Type Strains, Phase II (KMG-II): from individual species to whole genera.</title>
        <authorList>
            <person name="Goeker M."/>
        </authorList>
    </citation>
    <scope>NUCLEOTIDE SEQUENCE [LARGE SCALE GENOMIC DNA]</scope>
    <source>
        <strain evidence="2 3">DSM 12048</strain>
    </source>
</reference>
<evidence type="ECO:0000313" key="3">
    <source>
        <dbReference type="Proteomes" id="UP000239736"/>
    </source>
</evidence>
<dbReference type="Pfam" id="PF10983">
    <property type="entry name" value="DUF2793"/>
    <property type="match status" value="1"/>
</dbReference>
<dbReference type="Proteomes" id="UP000239736">
    <property type="component" value="Unassembled WGS sequence"/>
</dbReference>
<dbReference type="OrthoDB" id="564699at2"/>
<keyword evidence="3" id="KW-1185">Reference proteome</keyword>